<comment type="caution">
    <text evidence="7">The sequence shown here is derived from an EMBL/GenBank/DDBJ whole genome shotgun (WGS) entry which is preliminary data.</text>
</comment>
<evidence type="ECO:0000256" key="3">
    <source>
        <dbReference type="ARBA" id="ARBA00023004"/>
    </source>
</evidence>
<evidence type="ECO:0000256" key="2">
    <source>
        <dbReference type="ARBA" id="ARBA00022723"/>
    </source>
</evidence>
<keyword evidence="1 4" id="KW-0349">Heme</keyword>
<evidence type="ECO:0000313" key="7">
    <source>
        <dbReference type="EMBL" id="MFC3616665.1"/>
    </source>
</evidence>
<evidence type="ECO:0000313" key="8">
    <source>
        <dbReference type="Proteomes" id="UP001595629"/>
    </source>
</evidence>
<dbReference type="InterPro" id="IPR036909">
    <property type="entry name" value="Cyt_c-like_dom_sf"/>
</dbReference>
<keyword evidence="8" id="KW-1185">Reference proteome</keyword>
<feature type="chain" id="PRO_5045141053" description="Cytochrome c domain-containing protein" evidence="5">
    <location>
        <begin position="20"/>
        <end position="242"/>
    </location>
</feature>
<sequence length="242" mass="26447">MRRFLLCLSLMLTASPSVGQDALGLAVPESVTTSGLLQHILPRFSLKTGIRVRPDPKGEMFLAESAPGTPVMKRASVTYFLRITENASQERFRDWLLSEVGQKTITGFRPETGPAFSTDIGRVEVVEAPKVEGDARRGAELSMSLCGRCHVVGPENRMNGLGSTPSFAVLRTLPDWLERFQVFYVLAPHPAFTQVKDITQPFDPERPPPIVPVTMSLEDLEAILAYVSVVAAADLGAPLQTQ</sequence>
<evidence type="ECO:0000256" key="1">
    <source>
        <dbReference type="ARBA" id="ARBA00022617"/>
    </source>
</evidence>
<evidence type="ECO:0000256" key="4">
    <source>
        <dbReference type="PROSITE-ProRule" id="PRU00433"/>
    </source>
</evidence>
<feature type="signal peptide" evidence="5">
    <location>
        <begin position="1"/>
        <end position="19"/>
    </location>
</feature>
<keyword evidence="3 4" id="KW-0408">Iron</keyword>
<dbReference type="RefSeq" id="WP_386737980.1">
    <property type="nucleotide sequence ID" value="NZ_JBHRXI010000049.1"/>
</dbReference>
<dbReference type="Proteomes" id="UP001595629">
    <property type="component" value="Unassembled WGS sequence"/>
</dbReference>
<accession>A0ABV7TMZ3</accession>
<gene>
    <name evidence="7" type="ORF">ACFORG_23230</name>
</gene>
<keyword evidence="2 4" id="KW-0479">Metal-binding</keyword>
<feature type="domain" description="Cytochrome c" evidence="6">
    <location>
        <begin position="133"/>
        <end position="231"/>
    </location>
</feature>
<dbReference type="PROSITE" id="PS51007">
    <property type="entry name" value="CYTC"/>
    <property type="match status" value="1"/>
</dbReference>
<proteinExistence type="predicted"/>
<keyword evidence="5" id="KW-0732">Signal</keyword>
<dbReference type="SUPFAM" id="SSF46626">
    <property type="entry name" value="Cytochrome c"/>
    <property type="match status" value="1"/>
</dbReference>
<protein>
    <recommendedName>
        <fullName evidence="6">Cytochrome c domain-containing protein</fullName>
    </recommendedName>
</protein>
<evidence type="ECO:0000256" key="5">
    <source>
        <dbReference type="SAM" id="SignalP"/>
    </source>
</evidence>
<dbReference type="InterPro" id="IPR009056">
    <property type="entry name" value="Cyt_c-like_dom"/>
</dbReference>
<evidence type="ECO:0000259" key="6">
    <source>
        <dbReference type="PROSITE" id="PS51007"/>
    </source>
</evidence>
<name>A0ABV7TMZ3_9RHOB</name>
<organism evidence="7 8">
    <name type="scientific">Lutimaribacter marinistellae</name>
    <dbReference type="NCBI Taxonomy" id="1820329"/>
    <lineage>
        <taxon>Bacteria</taxon>
        <taxon>Pseudomonadati</taxon>
        <taxon>Pseudomonadota</taxon>
        <taxon>Alphaproteobacteria</taxon>
        <taxon>Rhodobacterales</taxon>
        <taxon>Roseobacteraceae</taxon>
        <taxon>Lutimaribacter</taxon>
    </lineage>
</organism>
<dbReference type="EMBL" id="JBHRXI010000049">
    <property type="protein sequence ID" value="MFC3616665.1"/>
    <property type="molecule type" value="Genomic_DNA"/>
</dbReference>
<reference evidence="8" key="1">
    <citation type="journal article" date="2019" name="Int. J. Syst. Evol. Microbiol.">
        <title>The Global Catalogue of Microorganisms (GCM) 10K type strain sequencing project: providing services to taxonomists for standard genome sequencing and annotation.</title>
        <authorList>
            <consortium name="The Broad Institute Genomics Platform"/>
            <consortium name="The Broad Institute Genome Sequencing Center for Infectious Disease"/>
            <person name="Wu L."/>
            <person name="Ma J."/>
        </authorList>
    </citation>
    <scope>NUCLEOTIDE SEQUENCE [LARGE SCALE GENOMIC DNA]</scope>
    <source>
        <strain evidence="8">KCTC 42911</strain>
    </source>
</reference>